<dbReference type="PANTHER" id="PTHR39162">
    <property type="entry name" value="GLL3345 PROTEIN"/>
    <property type="match status" value="1"/>
</dbReference>
<sequence length="116" mass="12266">MSEDRKATDDLLRAMEKFITTKSVVGEAITVGDTIILPMADVSFGMGVGTFSKDTSAGGGVGGKITPSAVLVIKDGSSKLISINDQDGFSRIIDMVPDIVNKFTSKNDDADTFDEE</sequence>
<organism evidence="1 2">
    <name type="scientific">Eubacterium album</name>
    <dbReference type="NCBI Taxonomy" id="2978477"/>
    <lineage>
        <taxon>Bacteria</taxon>
        <taxon>Bacillati</taxon>
        <taxon>Bacillota</taxon>
        <taxon>Clostridia</taxon>
        <taxon>Eubacteriales</taxon>
        <taxon>Eubacteriaceae</taxon>
        <taxon>Eubacterium</taxon>
    </lineage>
</organism>
<evidence type="ECO:0000313" key="2">
    <source>
        <dbReference type="Proteomes" id="UP001431199"/>
    </source>
</evidence>
<protein>
    <submittedName>
        <fullName evidence="1">GerW family sporulation protein</fullName>
    </submittedName>
</protein>
<dbReference type="Proteomes" id="UP001431199">
    <property type="component" value="Unassembled WGS sequence"/>
</dbReference>
<dbReference type="EMBL" id="JAODBU010000007">
    <property type="protein sequence ID" value="MCT7399147.1"/>
    <property type="molecule type" value="Genomic_DNA"/>
</dbReference>
<dbReference type="InterPro" id="IPR014229">
    <property type="entry name" value="Spore_YtfJ"/>
</dbReference>
<proteinExistence type="predicted"/>
<evidence type="ECO:0000313" key="1">
    <source>
        <dbReference type="EMBL" id="MCT7399147.1"/>
    </source>
</evidence>
<accession>A0ABT2M0U6</accession>
<name>A0ABT2M0U6_9FIRM</name>
<dbReference type="Pfam" id="PF09579">
    <property type="entry name" value="Spore_YtfJ"/>
    <property type="match status" value="1"/>
</dbReference>
<reference evidence="1" key="1">
    <citation type="submission" date="2022-09" db="EMBL/GenBank/DDBJ databases">
        <title>Eubacterium sp. LFL-14 isolated from human feces.</title>
        <authorList>
            <person name="Liu F."/>
        </authorList>
    </citation>
    <scope>NUCLEOTIDE SEQUENCE</scope>
    <source>
        <strain evidence="1">LFL-14</strain>
    </source>
</reference>
<comment type="caution">
    <text evidence="1">The sequence shown here is derived from an EMBL/GenBank/DDBJ whole genome shotgun (WGS) entry which is preliminary data.</text>
</comment>
<gene>
    <name evidence="1" type="ORF">N5B56_08640</name>
</gene>
<dbReference type="RefSeq" id="WP_022089825.1">
    <property type="nucleotide sequence ID" value="NZ_JAODBU010000007.1"/>
</dbReference>
<dbReference type="PANTHER" id="PTHR39162:SF1">
    <property type="entry name" value="SPORULATION PROTEIN YTFJ"/>
    <property type="match status" value="1"/>
</dbReference>
<keyword evidence="2" id="KW-1185">Reference proteome</keyword>